<evidence type="ECO:0000313" key="6">
    <source>
        <dbReference type="Proteomes" id="UP000272464"/>
    </source>
</evidence>
<comment type="caution">
    <text evidence="5">The sequence shown here is derived from an EMBL/GenBank/DDBJ whole genome shotgun (WGS) entry which is preliminary data.</text>
</comment>
<sequence>MNRSRTSRRGGRSIRSYTAEQAQPKSNDSSSEVSFPASGELDQVLKRIRQDFGDSSDVLIRRLVVGKETAKQAALVYMNGLVDHNMVSEFVTESLLDTVDEEPDRNDAEGWIQFLLHRTITSGEVQVITEWKDMLLSILSGNSVIVLDGCEKVISVGTQGGEARSVSEPTSQLVVRGPKDSFVESVVTNVSLVRRRIKSPDVRLENMKIGNFTNTRVSMMYIQNIAEKRLVDEVRRRLQSIDTESILESAYIEEFIQDHTFTPFPTIFNSERPDVAAGNLLEGRIVLFVDGTPFVLIMPAALPQFFHSAEDYSQRFDISILMRFVRYLSFIVLILGPAVYIALTTFHYEMIPTQMLISLMAQREGVPFPAFVEAVLMETAFEILREAGVRMPRAIGQTVSIVGALILGQAVVEAGIITPVMVIVVALTGIASFAIPAYNLSIAGRLIRFFFMILAGMFGFYGITLGLIVLVAHLNSLRSFGMPYLTPFSPFVLSSQKDTVLIFPFWALRKSGSPQSPGSPQGGQQPGQSSDQNSGQRQSSRQSPEQSSVQGSQNSGQSSVQYENQPLTPTEERKAENKLQVEPLGSQIGGKPGRWGKAFHKLPEDEDSNSSKSSEEGNQTS</sequence>
<feature type="compositionally biased region" description="Basic residues" evidence="3">
    <location>
        <begin position="1"/>
        <end position="12"/>
    </location>
</feature>
<dbReference type="RefSeq" id="WP_127198483.1">
    <property type="nucleotide sequence ID" value="NZ_RZNX01000002.1"/>
</dbReference>
<comment type="similarity">
    <text evidence="1">Belongs to the GerABKA family.</text>
</comment>
<dbReference type="PANTHER" id="PTHR22550:SF5">
    <property type="entry name" value="LEUCINE ZIPPER PROTEIN 4"/>
    <property type="match status" value="1"/>
</dbReference>
<feature type="compositionally biased region" description="Low complexity" evidence="3">
    <location>
        <begin position="526"/>
        <end position="561"/>
    </location>
</feature>
<dbReference type="Pfam" id="PF03323">
    <property type="entry name" value="GerA"/>
    <property type="match status" value="1"/>
</dbReference>
<gene>
    <name evidence="5" type="ORF">EJP77_06890</name>
</gene>
<feature type="transmembrane region" description="Helical" evidence="4">
    <location>
        <begin position="416"/>
        <end position="437"/>
    </location>
</feature>
<evidence type="ECO:0000256" key="3">
    <source>
        <dbReference type="SAM" id="MobiDB-lite"/>
    </source>
</evidence>
<dbReference type="GO" id="GO:0009847">
    <property type="term" value="P:spore germination"/>
    <property type="evidence" value="ECO:0007669"/>
    <property type="project" value="InterPro"/>
</dbReference>
<keyword evidence="4" id="KW-0812">Transmembrane</keyword>
<dbReference type="InterPro" id="IPR004995">
    <property type="entry name" value="Spore_Ger"/>
</dbReference>
<feature type="region of interest" description="Disordered" evidence="3">
    <location>
        <begin position="1"/>
        <end position="35"/>
    </location>
</feature>
<feature type="region of interest" description="Disordered" evidence="3">
    <location>
        <begin position="512"/>
        <end position="621"/>
    </location>
</feature>
<dbReference type="AlphaFoldDB" id="A0A3S1DAE0"/>
<reference evidence="5 6" key="1">
    <citation type="submission" date="2018-12" db="EMBL/GenBank/DDBJ databases">
        <authorList>
            <person name="Sun L."/>
            <person name="Chen Z."/>
        </authorList>
    </citation>
    <scope>NUCLEOTIDE SEQUENCE [LARGE SCALE GENOMIC DNA]</scope>
    <source>
        <strain evidence="5 6">3-5-3</strain>
    </source>
</reference>
<evidence type="ECO:0000256" key="1">
    <source>
        <dbReference type="ARBA" id="ARBA00005278"/>
    </source>
</evidence>
<keyword evidence="6" id="KW-1185">Reference proteome</keyword>
<keyword evidence="2 4" id="KW-0472">Membrane</keyword>
<evidence type="ECO:0000256" key="2">
    <source>
        <dbReference type="ARBA" id="ARBA00023136"/>
    </source>
</evidence>
<evidence type="ECO:0000256" key="4">
    <source>
        <dbReference type="SAM" id="Phobius"/>
    </source>
</evidence>
<accession>A0A3S1DAE0</accession>
<evidence type="ECO:0000313" key="5">
    <source>
        <dbReference type="EMBL" id="RUT33368.1"/>
    </source>
</evidence>
<feature type="compositionally biased region" description="Basic and acidic residues" evidence="3">
    <location>
        <begin position="570"/>
        <end position="579"/>
    </location>
</feature>
<dbReference type="OrthoDB" id="1726708at2"/>
<dbReference type="PANTHER" id="PTHR22550">
    <property type="entry name" value="SPORE GERMINATION PROTEIN"/>
    <property type="match status" value="1"/>
</dbReference>
<organism evidence="5 6">
    <name type="scientific">Paenibacillus zeisoli</name>
    <dbReference type="NCBI Taxonomy" id="2496267"/>
    <lineage>
        <taxon>Bacteria</taxon>
        <taxon>Bacillati</taxon>
        <taxon>Bacillota</taxon>
        <taxon>Bacilli</taxon>
        <taxon>Bacillales</taxon>
        <taxon>Paenibacillaceae</taxon>
        <taxon>Paenibacillus</taxon>
    </lineage>
</organism>
<feature type="transmembrane region" description="Helical" evidence="4">
    <location>
        <begin position="324"/>
        <end position="346"/>
    </location>
</feature>
<dbReference type="InterPro" id="IPR050768">
    <property type="entry name" value="UPF0353/GerABKA_families"/>
</dbReference>
<feature type="compositionally biased region" description="Polar residues" evidence="3">
    <location>
        <begin position="18"/>
        <end position="33"/>
    </location>
</feature>
<proteinExistence type="inferred from homology"/>
<protein>
    <submittedName>
        <fullName evidence="5">Spore germination protein</fullName>
    </submittedName>
</protein>
<feature type="transmembrane region" description="Helical" evidence="4">
    <location>
        <begin position="449"/>
        <end position="474"/>
    </location>
</feature>
<name>A0A3S1DAE0_9BACL</name>
<dbReference type="EMBL" id="RZNX01000002">
    <property type="protein sequence ID" value="RUT33368.1"/>
    <property type="molecule type" value="Genomic_DNA"/>
</dbReference>
<dbReference type="GO" id="GO:0016020">
    <property type="term" value="C:membrane"/>
    <property type="evidence" value="ECO:0007669"/>
    <property type="project" value="InterPro"/>
</dbReference>
<keyword evidence="4" id="KW-1133">Transmembrane helix</keyword>
<dbReference type="Proteomes" id="UP000272464">
    <property type="component" value="Unassembled WGS sequence"/>
</dbReference>